<protein>
    <submittedName>
        <fullName evidence="2">Uncharacterized protein</fullName>
    </submittedName>
</protein>
<dbReference type="PANTHER" id="PTHR28360:SF1">
    <property type="entry name" value="DYNACTIN SUBUNIT 3"/>
    <property type="match status" value="1"/>
</dbReference>
<dbReference type="VEuPathDB" id="FungiDB:SeMB42_g07702"/>
<dbReference type="Proteomes" id="UP000320475">
    <property type="component" value="Unassembled WGS sequence"/>
</dbReference>
<keyword evidence="3" id="KW-1185">Reference proteome</keyword>
<dbReference type="PANTHER" id="PTHR28360">
    <property type="entry name" value="DYNACTIN SUBUNIT 3"/>
    <property type="match status" value="1"/>
</dbReference>
<evidence type="ECO:0000313" key="4">
    <source>
        <dbReference type="Proteomes" id="UP000320475"/>
    </source>
</evidence>
<name>A0A507CYM3_9FUNG</name>
<comment type="caution">
    <text evidence="2">The sequence shown here is derived from an EMBL/GenBank/DDBJ whole genome shotgun (WGS) entry which is preliminary data.</text>
</comment>
<evidence type="ECO:0000313" key="3">
    <source>
        <dbReference type="Proteomes" id="UP000317494"/>
    </source>
</evidence>
<proteinExistence type="predicted"/>
<accession>A0A507CYM3</accession>
<dbReference type="InterPro" id="IPR009991">
    <property type="entry name" value="DCTN3"/>
</dbReference>
<dbReference type="EMBL" id="QEAN01000598">
    <property type="protein sequence ID" value="TPX31757.1"/>
    <property type="molecule type" value="Genomic_DNA"/>
</dbReference>
<organism evidence="2 4">
    <name type="scientific">Synchytrium endobioticum</name>
    <dbReference type="NCBI Taxonomy" id="286115"/>
    <lineage>
        <taxon>Eukaryota</taxon>
        <taxon>Fungi</taxon>
        <taxon>Fungi incertae sedis</taxon>
        <taxon>Chytridiomycota</taxon>
        <taxon>Chytridiomycota incertae sedis</taxon>
        <taxon>Chytridiomycetes</taxon>
        <taxon>Synchytriales</taxon>
        <taxon>Synchytriaceae</taxon>
        <taxon>Synchytrium</taxon>
    </lineage>
</organism>
<dbReference type="GO" id="GO:0005869">
    <property type="term" value="C:dynactin complex"/>
    <property type="evidence" value="ECO:0007669"/>
    <property type="project" value="InterPro"/>
</dbReference>
<dbReference type="Proteomes" id="UP000317494">
    <property type="component" value="Unassembled WGS sequence"/>
</dbReference>
<dbReference type="EMBL" id="QEAM01000190">
    <property type="protein sequence ID" value="TPX44254.1"/>
    <property type="molecule type" value="Genomic_DNA"/>
</dbReference>
<dbReference type="OrthoDB" id="16729at2759"/>
<evidence type="ECO:0000313" key="1">
    <source>
        <dbReference type="EMBL" id="TPX31757.1"/>
    </source>
</evidence>
<dbReference type="GO" id="GO:0061640">
    <property type="term" value="P:cytoskeleton-dependent cytokinesis"/>
    <property type="evidence" value="ECO:0007669"/>
    <property type="project" value="InterPro"/>
</dbReference>
<gene>
    <name evidence="2" type="ORF">SeLEV6574_g04603</name>
    <name evidence="1" type="ORF">SeMB42_g07702</name>
</gene>
<reference evidence="3 4" key="1">
    <citation type="journal article" date="2019" name="Sci. Rep.">
        <title>Comparative genomics of chytrid fungi reveal insights into the obligate biotrophic and pathogenic lifestyle of Synchytrium endobioticum.</title>
        <authorList>
            <person name="van de Vossenberg B.T.L.H."/>
            <person name="Warris S."/>
            <person name="Nguyen H.D.T."/>
            <person name="van Gent-Pelzer M.P.E."/>
            <person name="Joly D.L."/>
            <person name="van de Geest H.C."/>
            <person name="Bonants P.J.M."/>
            <person name="Smith D.S."/>
            <person name="Levesque C.A."/>
            <person name="van der Lee T.A.J."/>
        </authorList>
    </citation>
    <scope>NUCLEOTIDE SEQUENCE [LARGE SCALE GENOMIC DNA]</scope>
    <source>
        <strain evidence="2 4">LEV6574</strain>
        <strain evidence="1 3">MB42</strain>
    </source>
</reference>
<dbReference type="AlphaFoldDB" id="A0A507CYM3"/>
<sequence length="198" mass="22669">MQTSSIPTDELEMRLRHLEAIVSSPSRIPSSSSSSSSLLESLDNIVTRFRELQDGDPAIEEFIRKYAALRNWLRDDSNDLERAFLDTAAVKEIILASADDIEQAGTRLSELESLKDEVDSPLLKDLSKFIPQFSPLEARYMEQRRIATNQKERYLQQLDSYNAFIDSTSRLFIHYHQVLSMTEDLVTAAEKRAARKIE</sequence>
<dbReference type="Pfam" id="PF07426">
    <property type="entry name" value="Dynactin_p22"/>
    <property type="match status" value="1"/>
</dbReference>
<evidence type="ECO:0000313" key="2">
    <source>
        <dbReference type="EMBL" id="TPX44254.1"/>
    </source>
</evidence>